<keyword evidence="4 8" id="KW-0822">Tryptophan biosynthesis</keyword>
<keyword evidence="6 8" id="KW-0456">Lyase</keyword>
<comment type="similarity">
    <text evidence="8 9">Belongs to the TrpA family.</text>
</comment>
<sequence>MSELASELGAARSRSADRAQRGSAGSVADVFARCAADGRGALVGYLPAGYPTVDGSVELFTAAIEGGCDLVEVGVPYSDPVMDGPVIQAAADTALRAGFRLRDLFTVVERISAAGGSAVVMTYFNPVLRYGVDAFARDLAAAGGLGIITPDLIPDEADEWLAASEAHGLDRIFLVAPSSTEERIASTAAASSGFIYATSTMGVTGTRGTVDTAAATIVARCRPHTSLPIGVGLGVRSGEQAAEVAAFADAVIVGSALVSAADRGGPDGVRDMAAELAAGVARAGRPAGAPTPA</sequence>
<dbReference type="NCBIfam" id="TIGR00262">
    <property type="entry name" value="trpA"/>
    <property type="match status" value="1"/>
</dbReference>
<evidence type="ECO:0000256" key="6">
    <source>
        <dbReference type="ARBA" id="ARBA00023239"/>
    </source>
</evidence>
<evidence type="ECO:0000256" key="4">
    <source>
        <dbReference type="ARBA" id="ARBA00022822"/>
    </source>
</evidence>
<dbReference type="Proteomes" id="UP001183202">
    <property type="component" value="Unassembled WGS sequence"/>
</dbReference>
<reference evidence="11" key="1">
    <citation type="submission" date="2023-07" db="EMBL/GenBank/DDBJ databases">
        <title>30 novel species of actinomycetes from the DSMZ collection.</title>
        <authorList>
            <person name="Nouioui I."/>
        </authorList>
    </citation>
    <scope>NUCLEOTIDE SEQUENCE [LARGE SCALE GENOMIC DNA]</scope>
    <source>
        <strain evidence="11">DSM 45834</strain>
    </source>
</reference>
<keyword evidence="11" id="KW-1185">Reference proteome</keyword>
<evidence type="ECO:0000256" key="1">
    <source>
        <dbReference type="ARBA" id="ARBA00004733"/>
    </source>
</evidence>
<dbReference type="Pfam" id="PF00290">
    <property type="entry name" value="Trp_syntA"/>
    <property type="match status" value="1"/>
</dbReference>
<dbReference type="InterPro" id="IPR013785">
    <property type="entry name" value="Aldolase_TIM"/>
</dbReference>
<dbReference type="InterPro" id="IPR011060">
    <property type="entry name" value="RibuloseP-bd_barrel"/>
</dbReference>
<evidence type="ECO:0000256" key="3">
    <source>
        <dbReference type="ARBA" id="ARBA00022605"/>
    </source>
</evidence>
<dbReference type="PANTHER" id="PTHR43406">
    <property type="entry name" value="TRYPTOPHAN SYNTHASE, ALPHA CHAIN"/>
    <property type="match status" value="1"/>
</dbReference>
<dbReference type="EMBL" id="JAVREJ010000008">
    <property type="protein sequence ID" value="MDT0350530.1"/>
    <property type="molecule type" value="Genomic_DNA"/>
</dbReference>
<evidence type="ECO:0000256" key="2">
    <source>
        <dbReference type="ARBA" id="ARBA00011270"/>
    </source>
</evidence>
<feature type="active site" description="Proton acceptor" evidence="8">
    <location>
        <position position="83"/>
    </location>
</feature>
<dbReference type="EC" id="4.2.1.20" evidence="8"/>
<dbReference type="InterPro" id="IPR018204">
    <property type="entry name" value="Trp_synthase_alpha_AS"/>
</dbReference>
<evidence type="ECO:0000313" key="10">
    <source>
        <dbReference type="EMBL" id="MDT0350530.1"/>
    </source>
</evidence>
<gene>
    <name evidence="8 10" type="primary">trpA</name>
    <name evidence="10" type="ORF">RM445_13445</name>
</gene>
<accession>A0ABU2N9W3</accession>
<protein>
    <recommendedName>
        <fullName evidence="8">Tryptophan synthase alpha chain</fullName>
        <ecNumber evidence="8">4.2.1.20</ecNumber>
    </recommendedName>
</protein>
<comment type="caution">
    <text evidence="10">The sequence shown here is derived from an EMBL/GenBank/DDBJ whole genome shotgun (WGS) entry which is preliminary data.</text>
</comment>
<dbReference type="RefSeq" id="WP_311556558.1">
    <property type="nucleotide sequence ID" value="NZ_JAVREJ010000008.1"/>
</dbReference>
<dbReference type="CDD" id="cd04724">
    <property type="entry name" value="Tryptophan_synthase_alpha"/>
    <property type="match status" value="1"/>
</dbReference>
<keyword evidence="5 8" id="KW-0057">Aromatic amino acid biosynthesis</keyword>
<comment type="catalytic activity">
    <reaction evidence="7 8">
        <text>(1S,2R)-1-C-(indol-3-yl)glycerol 3-phosphate + L-serine = D-glyceraldehyde 3-phosphate + L-tryptophan + H2O</text>
        <dbReference type="Rhea" id="RHEA:10532"/>
        <dbReference type="ChEBI" id="CHEBI:15377"/>
        <dbReference type="ChEBI" id="CHEBI:33384"/>
        <dbReference type="ChEBI" id="CHEBI:57912"/>
        <dbReference type="ChEBI" id="CHEBI:58866"/>
        <dbReference type="ChEBI" id="CHEBI:59776"/>
        <dbReference type="EC" id="4.2.1.20"/>
    </reaction>
</comment>
<comment type="subunit">
    <text evidence="2 8">Tetramer of two alpha and two beta chains.</text>
</comment>
<organism evidence="10 11">
    <name type="scientific">Pseudonocardia charpentierae</name>
    <dbReference type="NCBI Taxonomy" id="3075545"/>
    <lineage>
        <taxon>Bacteria</taxon>
        <taxon>Bacillati</taxon>
        <taxon>Actinomycetota</taxon>
        <taxon>Actinomycetes</taxon>
        <taxon>Pseudonocardiales</taxon>
        <taxon>Pseudonocardiaceae</taxon>
        <taxon>Pseudonocardia</taxon>
    </lineage>
</organism>
<dbReference type="PROSITE" id="PS00167">
    <property type="entry name" value="TRP_SYNTHASE_ALPHA"/>
    <property type="match status" value="1"/>
</dbReference>
<keyword evidence="3 8" id="KW-0028">Amino-acid biosynthesis</keyword>
<feature type="active site" description="Proton acceptor" evidence="8">
    <location>
        <position position="72"/>
    </location>
</feature>
<dbReference type="SUPFAM" id="SSF51366">
    <property type="entry name" value="Ribulose-phoshate binding barrel"/>
    <property type="match status" value="1"/>
</dbReference>
<proteinExistence type="inferred from homology"/>
<dbReference type="HAMAP" id="MF_00131">
    <property type="entry name" value="Trp_synth_alpha"/>
    <property type="match status" value="1"/>
</dbReference>
<comment type="function">
    <text evidence="8">The alpha subunit is responsible for the aldol cleavage of indoleglycerol phosphate to indole and glyceraldehyde 3-phosphate.</text>
</comment>
<evidence type="ECO:0000256" key="8">
    <source>
        <dbReference type="HAMAP-Rule" id="MF_00131"/>
    </source>
</evidence>
<evidence type="ECO:0000313" key="11">
    <source>
        <dbReference type="Proteomes" id="UP001183202"/>
    </source>
</evidence>
<comment type="pathway">
    <text evidence="1 8">Amino-acid biosynthesis; L-tryptophan biosynthesis; L-tryptophan from chorismate: step 5/5.</text>
</comment>
<name>A0ABU2N9W3_9PSEU</name>
<evidence type="ECO:0000256" key="5">
    <source>
        <dbReference type="ARBA" id="ARBA00023141"/>
    </source>
</evidence>
<dbReference type="GO" id="GO:0004834">
    <property type="term" value="F:tryptophan synthase activity"/>
    <property type="evidence" value="ECO:0007669"/>
    <property type="project" value="UniProtKB-EC"/>
</dbReference>
<dbReference type="Gene3D" id="3.20.20.70">
    <property type="entry name" value="Aldolase class I"/>
    <property type="match status" value="1"/>
</dbReference>
<dbReference type="PANTHER" id="PTHR43406:SF1">
    <property type="entry name" value="TRYPTOPHAN SYNTHASE ALPHA CHAIN, CHLOROPLASTIC"/>
    <property type="match status" value="1"/>
</dbReference>
<dbReference type="InterPro" id="IPR002028">
    <property type="entry name" value="Trp_synthase_suA"/>
</dbReference>
<evidence type="ECO:0000256" key="9">
    <source>
        <dbReference type="RuleBase" id="RU003662"/>
    </source>
</evidence>
<evidence type="ECO:0000256" key="7">
    <source>
        <dbReference type="ARBA" id="ARBA00049047"/>
    </source>
</evidence>